<proteinExistence type="predicted"/>
<accession>A0A3G3M101</accession>
<evidence type="ECO:0000313" key="2">
    <source>
        <dbReference type="Proteomes" id="UP000267434"/>
    </source>
</evidence>
<dbReference type="Proteomes" id="UP000267434">
    <property type="component" value="Segment"/>
</dbReference>
<dbReference type="EMBL" id="MK016500">
    <property type="protein sequence ID" value="AYQ99917.1"/>
    <property type="molecule type" value="Genomic_DNA"/>
</dbReference>
<dbReference type="GeneID" id="55612377"/>
<sequence>MSAQAQQRRNYDITVIQMNREIAELQATLFKLDPTPERLTAWADTYAMLPEGEG</sequence>
<gene>
    <name evidence="1" type="primary">3</name>
    <name evidence="1" type="ORF">PBI_MENDEL_3</name>
</gene>
<keyword evidence="2" id="KW-1185">Reference proteome</keyword>
<evidence type="ECO:0000313" key="1">
    <source>
        <dbReference type="EMBL" id="AYQ99917.1"/>
    </source>
</evidence>
<name>A0A3G3M101_9CAUD</name>
<reference evidence="2" key="1">
    <citation type="submission" date="2018-10" db="EMBL/GenBank/DDBJ databases">
        <authorList>
            <person name="Rimple P.A."/>
            <person name="Stoner T.H."/>
            <person name="Furlong K.P."/>
            <person name="Rudner A.D."/>
            <person name="Beyer A.R."/>
            <person name="Chong R.A."/>
            <person name="Edgington N.P."/>
            <person name="Freise A.C."/>
            <person name="Gibb B.P."/>
            <person name="Klyczek K.K."/>
            <person name="Swerdlow S.J."/>
            <person name="Pope W.H."/>
            <person name="Garlena R.A."/>
            <person name="Russell D.A."/>
            <person name="Jacobs-Sera D."/>
            <person name="Hatfull G.F."/>
        </authorList>
    </citation>
    <scope>NUCLEOTIDE SEQUENCE [LARGE SCALE GENOMIC DNA]</scope>
</reference>
<protein>
    <submittedName>
        <fullName evidence="1">Uncharacterized protein</fullName>
    </submittedName>
</protein>
<organism evidence="1 2">
    <name type="scientific">Arthrobacter phage Mendel</name>
    <dbReference type="NCBI Taxonomy" id="2484218"/>
    <lineage>
        <taxon>Viruses</taxon>
        <taxon>Duplodnaviria</taxon>
        <taxon>Heunggongvirae</taxon>
        <taxon>Uroviricota</taxon>
        <taxon>Caudoviricetes</taxon>
        <taxon>Anjalivirus</taxon>
        <taxon>Anjalivirus mendel</taxon>
    </lineage>
</organism>
<dbReference type="KEGG" id="vg:55612377"/>
<dbReference type="RefSeq" id="YP_009842178.1">
    <property type="nucleotide sequence ID" value="NC_048740.1"/>
</dbReference>